<dbReference type="GO" id="GO:0016020">
    <property type="term" value="C:membrane"/>
    <property type="evidence" value="ECO:0007669"/>
    <property type="project" value="InterPro"/>
</dbReference>
<keyword evidence="4" id="KW-0808">Transferase</keyword>
<evidence type="ECO:0000313" key="8">
    <source>
        <dbReference type="Proteomes" id="UP000245080"/>
    </source>
</evidence>
<keyword evidence="8" id="KW-1185">Reference proteome</keyword>
<dbReference type="PROSITE" id="PS51096">
    <property type="entry name" value="PTS_EIIA_TYPE_4"/>
    <property type="match status" value="1"/>
</dbReference>
<comment type="subunit">
    <text evidence="5">Homodimer. The dihydroxyacetone kinase complex is composed of a homodimer of DhaM, a homodimer of DhaK and the subunit DhaL.</text>
</comment>
<dbReference type="OrthoDB" id="7065393at2"/>
<evidence type="ECO:0000256" key="5">
    <source>
        <dbReference type="ARBA" id="ARBA00046577"/>
    </source>
</evidence>
<protein>
    <recommendedName>
        <fullName evidence="3">phosphoenolpyruvate--glycerone phosphotransferase</fullName>
        <ecNumber evidence="3">2.7.1.121</ecNumber>
    </recommendedName>
</protein>
<accession>A0A2V1MWL2</accession>
<dbReference type="PANTHER" id="PTHR38594">
    <property type="entry name" value="PEP-DEPENDENT DIHYDROXYACETONE KINASE, PHOSPHORYL DONOR SUBUNIT DHAM"/>
    <property type="match status" value="1"/>
</dbReference>
<dbReference type="GO" id="GO:0047324">
    <property type="term" value="F:phosphoenolpyruvate-glycerone phosphotransferase activity"/>
    <property type="evidence" value="ECO:0007669"/>
    <property type="project" value="UniProtKB-EC"/>
</dbReference>
<evidence type="ECO:0000256" key="2">
    <source>
        <dbReference type="ARBA" id="ARBA00002788"/>
    </source>
</evidence>
<dbReference type="GO" id="GO:0009401">
    <property type="term" value="P:phosphoenolpyruvate-dependent sugar phosphotransferase system"/>
    <property type="evidence" value="ECO:0007669"/>
    <property type="project" value="InterPro"/>
</dbReference>
<dbReference type="RefSeq" id="WP_109250941.1">
    <property type="nucleotide sequence ID" value="NZ_QCXQ01000006.1"/>
</dbReference>
<comment type="caution">
    <text evidence="7">The sequence shown here is derived from an EMBL/GenBank/DDBJ whole genome shotgun (WGS) entry which is preliminary data.</text>
</comment>
<sequence length="122" mass="12414">MTLGIVIVSHVAGLAAGVKTLVEQGAADVAITTAGGTDEGEIGTSVAKINAAIESNTADEVLAFYDLGSAKMNLSMAIEMSPKPVHLYDVALVEGAYTAGALLQAGVDLATVQEQLSQLKIK</sequence>
<name>A0A2V1MWL2_9LACO</name>
<dbReference type="EC" id="2.7.1.121" evidence="3"/>
<dbReference type="Gene3D" id="3.40.50.510">
    <property type="entry name" value="Phosphotransferase system, mannose-type IIA component"/>
    <property type="match status" value="1"/>
</dbReference>
<dbReference type="InterPro" id="IPR004701">
    <property type="entry name" value="PTS_EIIA_man-typ"/>
</dbReference>
<dbReference type="InterPro" id="IPR012844">
    <property type="entry name" value="DhaM_N"/>
</dbReference>
<feature type="domain" description="PTS EIIA type-4" evidence="6">
    <location>
        <begin position="2"/>
        <end position="122"/>
    </location>
</feature>
<evidence type="ECO:0000259" key="6">
    <source>
        <dbReference type="PROSITE" id="PS51096"/>
    </source>
</evidence>
<dbReference type="EMBL" id="QCXQ01000006">
    <property type="protein sequence ID" value="PWF99483.1"/>
    <property type="molecule type" value="Genomic_DNA"/>
</dbReference>
<proteinExistence type="predicted"/>
<reference evidence="7 8" key="1">
    <citation type="journal article" date="2018" name="Int. J. Syst. Evol. Microbiol.">
        <title>Lactobacillus bambusae sp. nov., isolated from a traditional fermented Ma-bamboo shoots of Taiwan.</title>
        <authorList>
            <person name="Wang L.-T."/>
        </authorList>
    </citation>
    <scope>NUCLEOTIDE SEQUENCE [LARGE SCALE GENOMIC DNA]</scope>
    <source>
        <strain evidence="7 8">BS-W1</strain>
    </source>
</reference>
<dbReference type="AlphaFoldDB" id="A0A2V1MWL2"/>
<comment type="function">
    <text evidence="2">Component of the dihydroxyacetone kinase complex, which is responsible for the phosphoenolpyruvate (PEP)-dependent phosphorylation of dihydroxyacetone. DhaM serves as the phosphoryl donor. Is phosphorylated by phosphoenolpyruvate in an EI- and HPr-dependent reaction, and a phosphorelay system on histidine residues finally leads to phosphoryl transfer to DhaL and dihydroxyacetone.</text>
</comment>
<dbReference type="SUPFAM" id="SSF53062">
    <property type="entry name" value="PTS system fructose IIA component-like"/>
    <property type="match status" value="1"/>
</dbReference>
<evidence type="ECO:0000256" key="3">
    <source>
        <dbReference type="ARBA" id="ARBA00012095"/>
    </source>
</evidence>
<dbReference type="GO" id="GO:0019563">
    <property type="term" value="P:glycerol catabolic process"/>
    <property type="evidence" value="ECO:0007669"/>
    <property type="project" value="InterPro"/>
</dbReference>
<dbReference type="PANTHER" id="PTHR38594:SF1">
    <property type="entry name" value="PEP-DEPENDENT DIHYDROXYACETONE KINASE, PHOSPHORYL DONOR SUBUNIT DHAM"/>
    <property type="match status" value="1"/>
</dbReference>
<dbReference type="NCBIfam" id="TIGR02364">
    <property type="entry name" value="dha_pts"/>
    <property type="match status" value="1"/>
</dbReference>
<evidence type="ECO:0000256" key="4">
    <source>
        <dbReference type="ARBA" id="ARBA00022679"/>
    </source>
</evidence>
<evidence type="ECO:0000256" key="1">
    <source>
        <dbReference type="ARBA" id="ARBA00001113"/>
    </source>
</evidence>
<dbReference type="Proteomes" id="UP000245080">
    <property type="component" value="Unassembled WGS sequence"/>
</dbReference>
<gene>
    <name evidence="7" type="ORF">DCM90_08525</name>
</gene>
<dbReference type="InterPro" id="IPR036662">
    <property type="entry name" value="PTS_EIIA_man-typ_sf"/>
</dbReference>
<organism evidence="7 8">
    <name type="scientific">Levilactobacillus bambusae</name>
    <dbReference type="NCBI Taxonomy" id="2024736"/>
    <lineage>
        <taxon>Bacteria</taxon>
        <taxon>Bacillati</taxon>
        <taxon>Bacillota</taxon>
        <taxon>Bacilli</taxon>
        <taxon>Lactobacillales</taxon>
        <taxon>Lactobacillaceae</taxon>
        <taxon>Levilactobacillus</taxon>
    </lineage>
</organism>
<dbReference type="Pfam" id="PF03610">
    <property type="entry name" value="EIIA-man"/>
    <property type="match status" value="1"/>
</dbReference>
<dbReference type="InterPro" id="IPR039643">
    <property type="entry name" value="DhaM"/>
</dbReference>
<evidence type="ECO:0000313" key="7">
    <source>
        <dbReference type="EMBL" id="PWF99483.1"/>
    </source>
</evidence>
<comment type="catalytic activity">
    <reaction evidence="1">
        <text>dihydroxyacetone + phosphoenolpyruvate = dihydroxyacetone phosphate + pyruvate</text>
        <dbReference type="Rhea" id="RHEA:18381"/>
        <dbReference type="ChEBI" id="CHEBI:15361"/>
        <dbReference type="ChEBI" id="CHEBI:16016"/>
        <dbReference type="ChEBI" id="CHEBI:57642"/>
        <dbReference type="ChEBI" id="CHEBI:58702"/>
        <dbReference type="EC" id="2.7.1.121"/>
    </reaction>
</comment>